<dbReference type="GO" id="GO:0010032">
    <property type="term" value="P:meiotic chromosome condensation"/>
    <property type="evidence" value="ECO:0007669"/>
    <property type="project" value="TreeGrafter"/>
</dbReference>
<dbReference type="SUPFAM" id="SSF48371">
    <property type="entry name" value="ARM repeat"/>
    <property type="match status" value="1"/>
</dbReference>
<evidence type="ECO:0000256" key="1">
    <source>
        <dbReference type="ARBA" id="ARBA00023067"/>
    </source>
</evidence>
<dbReference type="GO" id="GO:0007076">
    <property type="term" value="P:mitotic chromosome condensation"/>
    <property type="evidence" value="ECO:0007669"/>
    <property type="project" value="InterPro"/>
</dbReference>
<protein>
    <submittedName>
        <fullName evidence="4">Condensin complex subunit 1</fullName>
    </submittedName>
</protein>
<dbReference type="InterPro" id="IPR011989">
    <property type="entry name" value="ARM-like"/>
</dbReference>
<sequence>MTSFIEALLPSVHDTLSLREALSKLAQCERSIKAQGVCSIKENFNIIYSCLYNVTQLKTEILDEIMNILIRGLQLLESDMKKILAEKISSDTRISYLNSLKILIYLTVEFSNHLEKKFLSSKENEILTQTQTNKKTSKKTTSKKTNPDLSINDSASHFDWNDIKEKILACLVKIVDLNIQKFWEPPIVEEQFVTTLTNLCYKLMETCQSNSIRPHQRKVIKDHLCHILAIMIKKYNHSYSACVMIVQTLPHYEHFSSVYADLIQTCVIQQGYESILPDILREFSHANLSTAAGNKENPNLKFYSQFLIELADRLASQFLPYLSLVQEFQDEESYLMRNSVFYIYGELLIKVLNKETMSDFKSKQTRDELLDHLMDHIHDTNAVVRSKTLQIWRRLCEENCIPLHYINQLMSRCVGRMEDVASSVRKSAFQLLCDLIRKNPFGIKSVEMSLEQINGELSKEEQVLNEMNKESDKLIEELNKLVQPHDDENDHQNEESMNEDQDDLELQAQKETHDQMTVIQKSKINYLKDMLGFVNQIETAIPKLSKLLFSKTQTDVLEVISFFVTCYEHGFTDMLFGIRKMLALVLNSEKTVKDAVINAYKRLYLKSDSRQQPFSVAKQLLKLTQDLTICERGALEELIGEFVINGELE</sequence>
<name>A0A3M7QUB6_BRAPC</name>
<comment type="caution">
    <text evidence="4">The sequence shown here is derived from an EMBL/GenBank/DDBJ whole genome shotgun (WGS) entry which is preliminary data.</text>
</comment>
<dbReference type="InterPro" id="IPR026971">
    <property type="entry name" value="CND1/NCAPD3"/>
</dbReference>
<keyword evidence="5" id="KW-1185">Reference proteome</keyword>
<evidence type="ECO:0000256" key="2">
    <source>
        <dbReference type="SAM" id="Coils"/>
    </source>
</evidence>
<dbReference type="Pfam" id="PF12922">
    <property type="entry name" value="Cnd1_N"/>
    <property type="match status" value="1"/>
</dbReference>
<keyword evidence="2" id="KW-0175">Coiled coil</keyword>
<dbReference type="GO" id="GO:0000779">
    <property type="term" value="C:condensed chromosome, centromeric region"/>
    <property type="evidence" value="ECO:0007669"/>
    <property type="project" value="TreeGrafter"/>
</dbReference>
<evidence type="ECO:0000259" key="3">
    <source>
        <dbReference type="Pfam" id="PF12922"/>
    </source>
</evidence>
<organism evidence="4 5">
    <name type="scientific">Brachionus plicatilis</name>
    <name type="common">Marine rotifer</name>
    <name type="synonym">Brachionus muelleri</name>
    <dbReference type="NCBI Taxonomy" id="10195"/>
    <lineage>
        <taxon>Eukaryota</taxon>
        <taxon>Metazoa</taxon>
        <taxon>Spiralia</taxon>
        <taxon>Gnathifera</taxon>
        <taxon>Rotifera</taxon>
        <taxon>Eurotatoria</taxon>
        <taxon>Monogononta</taxon>
        <taxon>Pseudotrocha</taxon>
        <taxon>Ploima</taxon>
        <taxon>Brachionidae</taxon>
        <taxon>Brachionus</taxon>
    </lineage>
</organism>
<dbReference type="AlphaFoldDB" id="A0A3M7QUB6"/>
<dbReference type="OrthoDB" id="436262at2759"/>
<feature type="non-terminal residue" evidence="4">
    <location>
        <position position="649"/>
    </location>
</feature>
<dbReference type="InterPro" id="IPR024324">
    <property type="entry name" value="Condensin_cplx_su1_N"/>
</dbReference>
<dbReference type="PANTHER" id="PTHR14222">
    <property type="entry name" value="CONDENSIN"/>
    <property type="match status" value="1"/>
</dbReference>
<dbReference type="GO" id="GO:0000796">
    <property type="term" value="C:condensin complex"/>
    <property type="evidence" value="ECO:0007669"/>
    <property type="project" value="TreeGrafter"/>
</dbReference>
<accession>A0A3M7QUB6</accession>
<feature type="domain" description="Condensin complex subunit 1 N-terminal" evidence="3">
    <location>
        <begin position="62"/>
        <end position="241"/>
    </location>
</feature>
<dbReference type="PANTHER" id="PTHR14222:SF2">
    <property type="entry name" value="CONDENSIN COMPLEX SUBUNIT 1"/>
    <property type="match status" value="1"/>
</dbReference>
<dbReference type="InterPro" id="IPR016024">
    <property type="entry name" value="ARM-type_fold"/>
</dbReference>
<proteinExistence type="predicted"/>
<dbReference type="EMBL" id="REGN01005133">
    <property type="protein sequence ID" value="RNA14671.1"/>
    <property type="molecule type" value="Genomic_DNA"/>
</dbReference>
<evidence type="ECO:0000313" key="4">
    <source>
        <dbReference type="EMBL" id="RNA14671.1"/>
    </source>
</evidence>
<dbReference type="GO" id="GO:0042393">
    <property type="term" value="F:histone binding"/>
    <property type="evidence" value="ECO:0007669"/>
    <property type="project" value="TreeGrafter"/>
</dbReference>
<dbReference type="Gene3D" id="1.25.10.10">
    <property type="entry name" value="Leucine-rich Repeat Variant"/>
    <property type="match status" value="1"/>
</dbReference>
<keyword evidence="1" id="KW-0226">DNA condensation</keyword>
<dbReference type="Proteomes" id="UP000276133">
    <property type="component" value="Unassembled WGS sequence"/>
</dbReference>
<evidence type="ECO:0000313" key="5">
    <source>
        <dbReference type="Proteomes" id="UP000276133"/>
    </source>
</evidence>
<feature type="coiled-coil region" evidence="2">
    <location>
        <begin position="443"/>
        <end position="477"/>
    </location>
</feature>
<gene>
    <name evidence="4" type="ORF">BpHYR1_052293</name>
</gene>
<reference evidence="4 5" key="1">
    <citation type="journal article" date="2018" name="Sci. Rep.">
        <title>Genomic signatures of local adaptation to the degree of environmental predictability in rotifers.</title>
        <authorList>
            <person name="Franch-Gras L."/>
            <person name="Hahn C."/>
            <person name="Garcia-Roger E.M."/>
            <person name="Carmona M.J."/>
            <person name="Serra M."/>
            <person name="Gomez A."/>
        </authorList>
    </citation>
    <scope>NUCLEOTIDE SEQUENCE [LARGE SCALE GENOMIC DNA]</scope>
    <source>
        <strain evidence="4">HYR1</strain>
    </source>
</reference>
<dbReference type="STRING" id="10195.A0A3M7QUB6"/>